<proteinExistence type="predicted"/>
<feature type="compositionally biased region" description="Low complexity" evidence="1">
    <location>
        <begin position="503"/>
        <end position="518"/>
    </location>
</feature>
<feature type="compositionally biased region" description="Polar residues" evidence="1">
    <location>
        <begin position="189"/>
        <end position="198"/>
    </location>
</feature>
<evidence type="ECO:0000313" key="2">
    <source>
        <dbReference type="EMBL" id="KEF57925.1"/>
    </source>
</evidence>
<keyword evidence="3" id="KW-1185">Reference proteome</keyword>
<dbReference type="OrthoDB" id="4120541at2759"/>
<evidence type="ECO:0000313" key="3">
    <source>
        <dbReference type="Proteomes" id="UP000027920"/>
    </source>
</evidence>
<dbReference type="AlphaFoldDB" id="A0A072PQY2"/>
<gene>
    <name evidence="2" type="ORF">A1O9_05847</name>
</gene>
<feature type="region of interest" description="Disordered" evidence="1">
    <location>
        <begin position="458"/>
        <end position="477"/>
    </location>
</feature>
<sequence length="585" mass="63702">MDLFLSVGSRNVNMTRKNTQTRNSEHSRSLVISNAKPSGPTAQIASDKAPAAAKIATSVQPSLTPPGSRRVTLLGSDARQMNSTDQLAQECAPTRMTSPASAVESKSWKTFQSRQLRPSYPPTSWRCCEDDSDDEHNTGGNLGSEHKQTSSKATHPNHLNTNHEKHPTEILPGGLTKSIASHEDRGKCSLSTTDSFSSPAYPALGPEDNLLPGQTADITSRVSKISLDPPRPSPHISEAPVCGKATEATPRATSNTREAKASLLPDPETAYGQKFYYTACPHASPPSSRPLNVQPTLATYQEGLLRYAPYHLRVRPREQAPEIYILEGACSQCDLAARREAELRVLNKYKSKVDVLSIRLYELQGDVDLDSPTLPREYYPGTSQALAPPNAETNNTGLVFTPEVIEQILSLEADLDSLIKRRDREIKFVWRGYTARWGPATLGVFRTNIHAVTRAMQNPAKSSAEATFSQSTITSDTESIMSTEAISSRGYLNSSSFADSSSATSFSSGTGATAPSSTRRQYIIRNGSVSPRDTPQSRYSNGTRSIPLPSPIDSTKQNGRMHIDWVRRDCGSAVMPVKTARGPKE</sequence>
<accession>A0A072PQY2</accession>
<dbReference type="VEuPathDB" id="FungiDB:A1O9_05847"/>
<reference evidence="2 3" key="1">
    <citation type="submission" date="2013-03" db="EMBL/GenBank/DDBJ databases">
        <title>The Genome Sequence of Exophiala aquamarina CBS 119918.</title>
        <authorList>
            <consortium name="The Broad Institute Genomics Platform"/>
            <person name="Cuomo C."/>
            <person name="de Hoog S."/>
            <person name="Gorbushina A."/>
            <person name="Walker B."/>
            <person name="Young S.K."/>
            <person name="Zeng Q."/>
            <person name="Gargeya S."/>
            <person name="Fitzgerald M."/>
            <person name="Haas B."/>
            <person name="Abouelleil A."/>
            <person name="Allen A.W."/>
            <person name="Alvarado L."/>
            <person name="Arachchi H.M."/>
            <person name="Berlin A.M."/>
            <person name="Chapman S.B."/>
            <person name="Gainer-Dewar J."/>
            <person name="Goldberg J."/>
            <person name="Griggs A."/>
            <person name="Gujja S."/>
            <person name="Hansen M."/>
            <person name="Howarth C."/>
            <person name="Imamovic A."/>
            <person name="Ireland A."/>
            <person name="Larimer J."/>
            <person name="McCowan C."/>
            <person name="Murphy C."/>
            <person name="Pearson M."/>
            <person name="Poon T.W."/>
            <person name="Priest M."/>
            <person name="Roberts A."/>
            <person name="Saif S."/>
            <person name="Shea T."/>
            <person name="Sisk P."/>
            <person name="Sykes S."/>
            <person name="Wortman J."/>
            <person name="Nusbaum C."/>
            <person name="Birren B."/>
        </authorList>
    </citation>
    <scope>NUCLEOTIDE SEQUENCE [LARGE SCALE GENOMIC DNA]</scope>
    <source>
        <strain evidence="2 3">CBS 119918</strain>
    </source>
</reference>
<dbReference type="RefSeq" id="XP_013260515.1">
    <property type="nucleotide sequence ID" value="XM_013405061.1"/>
</dbReference>
<dbReference type="HOGENOM" id="CLU_028344_0_0_1"/>
<protein>
    <submittedName>
        <fullName evidence="2">Uncharacterized protein</fullName>
    </submittedName>
</protein>
<feature type="compositionally biased region" description="Polar residues" evidence="1">
    <location>
        <begin position="527"/>
        <end position="544"/>
    </location>
</feature>
<dbReference type="GeneID" id="25280768"/>
<feature type="region of interest" description="Disordered" evidence="1">
    <location>
        <begin position="81"/>
        <end position="261"/>
    </location>
</feature>
<name>A0A072PQY2_9EURO</name>
<comment type="caution">
    <text evidence="2">The sequence shown here is derived from an EMBL/GenBank/DDBJ whole genome shotgun (WGS) entry which is preliminary data.</text>
</comment>
<dbReference type="EMBL" id="AMGV01000004">
    <property type="protein sequence ID" value="KEF57925.1"/>
    <property type="molecule type" value="Genomic_DNA"/>
</dbReference>
<evidence type="ECO:0000256" key="1">
    <source>
        <dbReference type="SAM" id="MobiDB-lite"/>
    </source>
</evidence>
<dbReference type="Proteomes" id="UP000027920">
    <property type="component" value="Unassembled WGS sequence"/>
</dbReference>
<organism evidence="2 3">
    <name type="scientific">Exophiala aquamarina CBS 119918</name>
    <dbReference type="NCBI Taxonomy" id="1182545"/>
    <lineage>
        <taxon>Eukaryota</taxon>
        <taxon>Fungi</taxon>
        <taxon>Dikarya</taxon>
        <taxon>Ascomycota</taxon>
        <taxon>Pezizomycotina</taxon>
        <taxon>Eurotiomycetes</taxon>
        <taxon>Chaetothyriomycetidae</taxon>
        <taxon>Chaetothyriales</taxon>
        <taxon>Herpotrichiellaceae</taxon>
        <taxon>Exophiala</taxon>
    </lineage>
</organism>
<feature type="region of interest" description="Disordered" evidence="1">
    <location>
        <begin position="503"/>
        <end position="559"/>
    </location>
</feature>
<feature type="compositionally biased region" description="Polar residues" evidence="1">
    <location>
        <begin position="150"/>
        <end position="160"/>
    </location>
</feature>